<comment type="similarity">
    <text evidence="2 6">Belongs to the acyl-CoA dehydrogenase family.</text>
</comment>
<organism evidence="10 11">
    <name type="scientific">Streptomyces filamentosus</name>
    <name type="common">Streptomyces roseosporus</name>
    <dbReference type="NCBI Taxonomy" id="67294"/>
    <lineage>
        <taxon>Bacteria</taxon>
        <taxon>Bacillati</taxon>
        <taxon>Actinomycetota</taxon>
        <taxon>Actinomycetes</taxon>
        <taxon>Kitasatosporales</taxon>
        <taxon>Streptomycetaceae</taxon>
        <taxon>Streptomyces</taxon>
    </lineage>
</organism>
<sequence>MDFSILRTTDEFRRELREVLYSPAVDDLVNAVAARADGMDGDARELYRYLGKHGVLAPAWPSEYGGRDGDFTETLVLMEELVQRGVPQSLYFISVQIVGSLILQSGTERQKRDLLPRLASGDLAACILFTEPDNGSDLAGVVTRAERDDRTGTWTVSGRKKFNLKTAYADVALIAARTDDSVSQYEGISLLLAPLSAPGVTVRPLPSLADEQFHDVSLDGVRLGDDAVLGAPGEGWSLITGMFSAERSGVDYYARGLHWLRLAEEQLTEGGRQAGEDEASGLARHWARLDAGRLLSARALQRLQDREPDIAEASLAKWHNSDTAQKIAWWSLERLGLPVAAGGPQSSPTEILEAAYREAAGMTISGGASEVLLEIVAGARLHHESDHDHPRAGRRPR</sequence>
<dbReference type="InterPro" id="IPR052161">
    <property type="entry name" value="Mycobact_Acyl-CoA_DH"/>
</dbReference>
<evidence type="ECO:0000256" key="6">
    <source>
        <dbReference type="RuleBase" id="RU362125"/>
    </source>
</evidence>
<keyword evidence="5 6" id="KW-0560">Oxidoreductase</keyword>
<keyword evidence="3 6" id="KW-0285">Flavoprotein</keyword>
<protein>
    <submittedName>
        <fullName evidence="10">Acyl-CoA dehydrogenase</fullName>
    </submittedName>
</protein>
<feature type="domain" description="Acyl-CoA oxidase/dehydrogenase middle" evidence="8">
    <location>
        <begin position="126"/>
        <end position="208"/>
    </location>
</feature>
<dbReference type="GeneID" id="95663622"/>
<keyword evidence="4 6" id="KW-0274">FAD</keyword>
<dbReference type="Pfam" id="PF02770">
    <property type="entry name" value="Acyl-CoA_dh_M"/>
    <property type="match status" value="1"/>
</dbReference>
<dbReference type="EMBL" id="BNBE01000001">
    <property type="protein sequence ID" value="GHF81366.1"/>
    <property type="molecule type" value="Genomic_DNA"/>
</dbReference>
<dbReference type="Proteomes" id="UP000632849">
    <property type="component" value="Unassembled WGS sequence"/>
</dbReference>
<feature type="domain" description="Acyl-CoA dehydrogenase/oxidase C-terminal" evidence="7">
    <location>
        <begin position="234"/>
        <end position="377"/>
    </location>
</feature>
<evidence type="ECO:0000259" key="7">
    <source>
        <dbReference type="Pfam" id="PF00441"/>
    </source>
</evidence>
<dbReference type="InterPro" id="IPR037069">
    <property type="entry name" value="AcylCoA_DH/ox_N_sf"/>
</dbReference>
<evidence type="ECO:0000256" key="5">
    <source>
        <dbReference type="ARBA" id="ARBA00023002"/>
    </source>
</evidence>
<feature type="domain" description="Acyl-CoA dehydrogenase/oxidase N-terminal" evidence="9">
    <location>
        <begin position="26"/>
        <end position="122"/>
    </location>
</feature>
<dbReference type="InterPro" id="IPR036250">
    <property type="entry name" value="AcylCo_DH-like_C"/>
</dbReference>
<dbReference type="Gene3D" id="1.20.140.10">
    <property type="entry name" value="Butyryl-CoA Dehydrogenase, subunit A, domain 3"/>
    <property type="match status" value="1"/>
</dbReference>
<dbReference type="GO" id="GO:0050660">
    <property type="term" value="F:flavin adenine dinucleotide binding"/>
    <property type="evidence" value="ECO:0007669"/>
    <property type="project" value="InterPro"/>
</dbReference>
<dbReference type="SUPFAM" id="SSF56645">
    <property type="entry name" value="Acyl-CoA dehydrogenase NM domain-like"/>
    <property type="match status" value="1"/>
</dbReference>
<evidence type="ECO:0000256" key="1">
    <source>
        <dbReference type="ARBA" id="ARBA00001974"/>
    </source>
</evidence>
<evidence type="ECO:0000259" key="9">
    <source>
        <dbReference type="Pfam" id="PF02771"/>
    </source>
</evidence>
<reference evidence="10" key="1">
    <citation type="journal article" date="2014" name="Int. J. Syst. Evol. Microbiol.">
        <title>Complete genome sequence of Corynebacterium casei LMG S-19264T (=DSM 44701T), isolated from a smear-ripened cheese.</title>
        <authorList>
            <consortium name="US DOE Joint Genome Institute (JGI-PGF)"/>
            <person name="Walter F."/>
            <person name="Albersmeier A."/>
            <person name="Kalinowski J."/>
            <person name="Ruckert C."/>
        </authorList>
    </citation>
    <scope>NUCLEOTIDE SEQUENCE</scope>
    <source>
        <strain evidence="10">JCM 4122</strain>
    </source>
</reference>
<dbReference type="AlphaFoldDB" id="A0A919BDE1"/>
<evidence type="ECO:0000313" key="11">
    <source>
        <dbReference type="Proteomes" id="UP000632849"/>
    </source>
</evidence>
<evidence type="ECO:0000256" key="3">
    <source>
        <dbReference type="ARBA" id="ARBA00022630"/>
    </source>
</evidence>
<dbReference type="RefSeq" id="WP_150235981.1">
    <property type="nucleotide sequence ID" value="NZ_BNBE01000001.1"/>
</dbReference>
<proteinExistence type="inferred from homology"/>
<dbReference type="SUPFAM" id="SSF47203">
    <property type="entry name" value="Acyl-CoA dehydrogenase C-terminal domain-like"/>
    <property type="match status" value="1"/>
</dbReference>
<dbReference type="PANTHER" id="PTHR43292">
    <property type="entry name" value="ACYL-COA DEHYDROGENASE"/>
    <property type="match status" value="1"/>
</dbReference>
<dbReference type="Gene3D" id="1.10.540.10">
    <property type="entry name" value="Acyl-CoA dehydrogenase/oxidase, N-terminal domain"/>
    <property type="match status" value="1"/>
</dbReference>
<evidence type="ECO:0000313" key="10">
    <source>
        <dbReference type="EMBL" id="GHF81366.1"/>
    </source>
</evidence>
<evidence type="ECO:0000256" key="4">
    <source>
        <dbReference type="ARBA" id="ARBA00022827"/>
    </source>
</evidence>
<reference evidence="10" key="2">
    <citation type="submission" date="2020-09" db="EMBL/GenBank/DDBJ databases">
        <authorList>
            <person name="Sun Q."/>
            <person name="Ohkuma M."/>
        </authorList>
    </citation>
    <scope>NUCLEOTIDE SEQUENCE</scope>
    <source>
        <strain evidence="10">JCM 4122</strain>
    </source>
</reference>
<dbReference type="GO" id="GO:0016627">
    <property type="term" value="F:oxidoreductase activity, acting on the CH-CH group of donors"/>
    <property type="evidence" value="ECO:0007669"/>
    <property type="project" value="InterPro"/>
</dbReference>
<comment type="cofactor">
    <cofactor evidence="1 6">
        <name>FAD</name>
        <dbReference type="ChEBI" id="CHEBI:57692"/>
    </cofactor>
</comment>
<evidence type="ECO:0000259" key="8">
    <source>
        <dbReference type="Pfam" id="PF02770"/>
    </source>
</evidence>
<dbReference type="Pfam" id="PF02771">
    <property type="entry name" value="Acyl-CoA_dh_N"/>
    <property type="match status" value="1"/>
</dbReference>
<keyword evidence="11" id="KW-1185">Reference proteome</keyword>
<dbReference type="InterPro" id="IPR009100">
    <property type="entry name" value="AcylCoA_DH/oxidase_NM_dom_sf"/>
</dbReference>
<dbReference type="InterPro" id="IPR009075">
    <property type="entry name" value="AcylCo_DH/oxidase_C"/>
</dbReference>
<dbReference type="Pfam" id="PF00441">
    <property type="entry name" value="Acyl-CoA_dh_1"/>
    <property type="match status" value="1"/>
</dbReference>
<dbReference type="GO" id="GO:0005886">
    <property type="term" value="C:plasma membrane"/>
    <property type="evidence" value="ECO:0007669"/>
    <property type="project" value="TreeGrafter"/>
</dbReference>
<evidence type="ECO:0000256" key="2">
    <source>
        <dbReference type="ARBA" id="ARBA00009347"/>
    </source>
</evidence>
<gene>
    <name evidence="10" type="ORF">GCM10017667_06360</name>
</gene>
<dbReference type="InterPro" id="IPR046373">
    <property type="entry name" value="Acyl-CoA_Oxase/DH_mid-dom_sf"/>
</dbReference>
<name>A0A919BDE1_STRFL</name>
<dbReference type="InterPro" id="IPR006091">
    <property type="entry name" value="Acyl-CoA_Oxase/DH_mid-dom"/>
</dbReference>
<dbReference type="Gene3D" id="2.40.110.10">
    <property type="entry name" value="Butyryl-CoA Dehydrogenase, subunit A, domain 2"/>
    <property type="match status" value="1"/>
</dbReference>
<dbReference type="InterPro" id="IPR013786">
    <property type="entry name" value="AcylCoA_DH/ox_N"/>
</dbReference>
<comment type="caution">
    <text evidence="10">The sequence shown here is derived from an EMBL/GenBank/DDBJ whole genome shotgun (WGS) entry which is preliminary data.</text>
</comment>
<dbReference type="PANTHER" id="PTHR43292:SF4">
    <property type="entry name" value="ACYL-COA DEHYDROGENASE FADE34"/>
    <property type="match status" value="1"/>
</dbReference>
<accession>A0A919BDE1</accession>